<comment type="caution">
    <text evidence="2">The sequence shown here is derived from an EMBL/GenBank/DDBJ whole genome shotgun (WGS) entry which is preliminary data.</text>
</comment>
<dbReference type="EMBL" id="LGTE01000003">
    <property type="protein sequence ID" value="KNZ70547.1"/>
    <property type="molecule type" value="Genomic_DNA"/>
</dbReference>
<evidence type="ECO:0000313" key="3">
    <source>
        <dbReference type="Proteomes" id="UP000037175"/>
    </source>
</evidence>
<proteinExistence type="predicted"/>
<keyword evidence="1" id="KW-0812">Transmembrane</keyword>
<feature type="transmembrane region" description="Helical" evidence="1">
    <location>
        <begin position="6"/>
        <end position="28"/>
    </location>
</feature>
<accession>A0A0L6W4P3</accession>
<sequence>MVALQIGLAVTFAVVLVVATWAMIYDCFAEQNN</sequence>
<keyword evidence="1" id="KW-0472">Membrane</keyword>
<dbReference type="AlphaFoldDB" id="A0A0L6W4P3"/>
<organism evidence="2 3">
    <name type="scientific">Thermincola ferriacetica</name>
    <dbReference type="NCBI Taxonomy" id="281456"/>
    <lineage>
        <taxon>Bacteria</taxon>
        <taxon>Bacillati</taxon>
        <taxon>Bacillota</taxon>
        <taxon>Clostridia</taxon>
        <taxon>Eubacteriales</taxon>
        <taxon>Thermincolaceae</taxon>
        <taxon>Thermincola</taxon>
    </lineage>
</organism>
<protein>
    <submittedName>
        <fullName evidence="2">Uncharacterized protein</fullName>
    </submittedName>
</protein>
<keyword evidence="1" id="KW-1133">Transmembrane helix</keyword>
<gene>
    <name evidence="2" type="ORF">Tfer_0731</name>
</gene>
<evidence type="ECO:0000313" key="2">
    <source>
        <dbReference type="EMBL" id="KNZ70547.1"/>
    </source>
</evidence>
<dbReference type="Proteomes" id="UP000037175">
    <property type="component" value="Unassembled WGS sequence"/>
</dbReference>
<name>A0A0L6W4P3_9FIRM</name>
<keyword evidence="3" id="KW-1185">Reference proteome</keyword>
<evidence type="ECO:0000256" key="1">
    <source>
        <dbReference type="SAM" id="Phobius"/>
    </source>
</evidence>
<reference evidence="3" key="1">
    <citation type="submission" date="2015-07" db="EMBL/GenBank/DDBJ databases">
        <title>Complete Genome of Thermincola ferriacetica strain Z-0001T.</title>
        <authorList>
            <person name="Lusk B."/>
            <person name="Badalamenti J.P."/>
            <person name="Parameswaran P."/>
            <person name="Bond D.R."/>
            <person name="Torres C.I."/>
        </authorList>
    </citation>
    <scope>NUCLEOTIDE SEQUENCE [LARGE SCALE GENOMIC DNA]</scope>
    <source>
        <strain evidence="3">Z-0001</strain>
    </source>
</reference>